<evidence type="ECO:0000256" key="3">
    <source>
        <dbReference type="ARBA" id="ARBA00022448"/>
    </source>
</evidence>
<dbReference type="PANTHER" id="PTHR30472:SF37">
    <property type="entry name" value="FE(3+) DICITRATE TRANSPORT SYSTEM PERMEASE PROTEIN FECD-RELATED"/>
    <property type="match status" value="1"/>
</dbReference>
<comment type="subcellular location">
    <subcellularLocation>
        <location evidence="1">Cell membrane</location>
        <topology evidence="1">Multi-pass membrane protein</topology>
    </subcellularLocation>
</comment>
<dbReference type="PANTHER" id="PTHR30472">
    <property type="entry name" value="FERRIC ENTEROBACTIN TRANSPORT SYSTEM PERMEASE PROTEIN"/>
    <property type="match status" value="1"/>
</dbReference>
<comment type="similarity">
    <text evidence="2">Belongs to the binding-protein-dependent transport system permease family. FecCD subfamily.</text>
</comment>
<comment type="caution">
    <text evidence="9">The sequence shown here is derived from an EMBL/GenBank/DDBJ whole genome shotgun (WGS) entry which is preliminary data.</text>
</comment>
<dbReference type="Pfam" id="PF01032">
    <property type="entry name" value="FecCD"/>
    <property type="match status" value="2"/>
</dbReference>
<feature type="transmembrane region" description="Helical" evidence="8">
    <location>
        <begin position="525"/>
        <end position="546"/>
    </location>
</feature>
<dbReference type="CDD" id="cd06550">
    <property type="entry name" value="TM_ABC_iron-siderophores_like"/>
    <property type="match status" value="2"/>
</dbReference>
<feature type="transmembrane region" description="Helical" evidence="8">
    <location>
        <begin position="354"/>
        <end position="374"/>
    </location>
</feature>
<feature type="transmembrane region" description="Helical" evidence="8">
    <location>
        <begin position="315"/>
        <end position="333"/>
    </location>
</feature>
<evidence type="ECO:0000256" key="7">
    <source>
        <dbReference type="ARBA" id="ARBA00023136"/>
    </source>
</evidence>
<feature type="transmembrane region" description="Helical" evidence="8">
    <location>
        <begin position="639"/>
        <end position="661"/>
    </location>
</feature>
<evidence type="ECO:0000256" key="2">
    <source>
        <dbReference type="ARBA" id="ARBA00007935"/>
    </source>
</evidence>
<keyword evidence="10" id="KW-1185">Reference proteome</keyword>
<dbReference type="RefSeq" id="WP_244621314.1">
    <property type="nucleotide sequence ID" value="NZ_CP032342.1"/>
</dbReference>
<feature type="transmembrane region" description="Helical" evidence="8">
    <location>
        <begin position="64"/>
        <end position="85"/>
    </location>
</feature>
<feature type="transmembrane region" description="Helical" evidence="8">
    <location>
        <begin position="151"/>
        <end position="175"/>
    </location>
</feature>
<protein>
    <submittedName>
        <fullName evidence="9">Fe(3+)-hydroxamate ABC transporter permease FhuB</fullName>
    </submittedName>
</protein>
<keyword evidence="4" id="KW-1003">Cell membrane</keyword>
<dbReference type="Proteomes" id="UP001277471">
    <property type="component" value="Unassembled WGS sequence"/>
</dbReference>
<feature type="transmembrane region" description="Helical" evidence="8">
    <location>
        <begin position="232"/>
        <end position="251"/>
    </location>
</feature>
<feature type="transmembrane region" description="Helical" evidence="8">
    <location>
        <begin position="400"/>
        <end position="418"/>
    </location>
</feature>
<evidence type="ECO:0000256" key="1">
    <source>
        <dbReference type="ARBA" id="ARBA00004651"/>
    </source>
</evidence>
<evidence type="ECO:0000256" key="5">
    <source>
        <dbReference type="ARBA" id="ARBA00022692"/>
    </source>
</evidence>
<feature type="transmembrane region" description="Helical" evidence="8">
    <location>
        <begin position="485"/>
        <end position="505"/>
    </location>
</feature>
<evidence type="ECO:0000313" key="10">
    <source>
        <dbReference type="Proteomes" id="UP001277471"/>
    </source>
</evidence>
<keyword evidence="5 8" id="KW-0812">Transmembrane</keyword>
<evidence type="ECO:0000256" key="4">
    <source>
        <dbReference type="ARBA" id="ARBA00022475"/>
    </source>
</evidence>
<proteinExistence type="inferred from homology"/>
<dbReference type="EMBL" id="JAWXYC010000001">
    <property type="protein sequence ID" value="MDX5950162.1"/>
    <property type="molecule type" value="Genomic_DNA"/>
</dbReference>
<feature type="transmembrane region" description="Helical" evidence="8">
    <location>
        <begin position="553"/>
        <end position="570"/>
    </location>
</feature>
<feature type="transmembrane region" description="Helical" evidence="8">
    <location>
        <begin position="195"/>
        <end position="220"/>
    </location>
</feature>
<evidence type="ECO:0000256" key="8">
    <source>
        <dbReference type="SAM" id="Phobius"/>
    </source>
</evidence>
<feature type="transmembrane region" description="Helical" evidence="8">
    <location>
        <begin position="97"/>
        <end position="115"/>
    </location>
</feature>
<gene>
    <name evidence="9" type="primary">fhuB</name>
    <name evidence="9" type="ORF">SIM66_02910</name>
</gene>
<dbReference type="InterPro" id="IPR000522">
    <property type="entry name" value="ABC_transptr_permease_BtuC"/>
</dbReference>
<reference evidence="9 10" key="1">
    <citation type="submission" date="2023-11" db="EMBL/GenBank/DDBJ databases">
        <title>MicrobeMod: A computational toolkit for identifying prokaryotic methylation and restriction-modification with nanopore sequencing.</title>
        <authorList>
            <person name="Crits-Christoph A."/>
            <person name="Kang S.C."/>
            <person name="Lee H."/>
            <person name="Ostrov N."/>
        </authorList>
    </citation>
    <scope>NUCLEOTIDE SEQUENCE [LARGE SCALE GENOMIC DNA]</scope>
    <source>
        <strain evidence="9 10">ATCC 29145</strain>
    </source>
</reference>
<sequence length="664" mass="67142">MADTAMASPSRRFGPAWPVVGLLLLAGLVSALVLERQLPAGLWWRALVAPDPARLDQLAAHYVLFPRFAVALLIGAALGLAGAILQQVLRNPLAEPATLGISAGAHLSLAVATLWLPEALALGREWVALAGAGLSAALLLALSWRKGLSPVTVVLAGLVLSLYAGSVSGVMVLFNHDLLIGLFLWGAGFLDQQDWGTAAFLAPRLAVLALAAALVLRPLVLLGLGEGGARSLGLSVAGARLAGLVIAVMLAALSVAAVGVVSFVGLAAPTIVGMAGARRLGPRLLWATLCGAALLWATDALVLLAPVTYRELPTGAVTAVLGVPMLLWLLPRLRTAAPPVTAATAPPPRAHRPALLLAAGALLLPLALWAAVAAGRGPDGWEWSAGNALATVEPWRMPRALAALAGGAMLALAGATLQRMTGNPLAAPEILGVSSGAILGVIVLMFSAETPGRGAQILAGGAGAAAVLAAMLALGRKDGFSPDRLLLAGIATSSISGVVVAVLMAGHDPRLQTLVTWLSGSTYMVGPTDALAALLLAGLAVAAIPFVARWLDLLPLGGGVAAALGVSPPLSRAVLFSLSALLTAAATLIVGPLSFVGLMGPHLARMLGLQRAAAHLTGSALLGGLVMLAADWLGRGVIFPYQVPAGLLASVIGGPFLLWLLGRR</sequence>
<feature type="transmembrane region" description="Helical" evidence="8">
    <location>
        <begin position="257"/>
        <end position="277"/>
    </location>
</feature>
<name>A0ABU4P447_AZOBR</name>
<feature type="transmembrane region" description="Helical" evidence="8">
    <location>
        <begin position="612"/>
        <end position="633"/>
    </location>
</feature>
<keyword evidence="3" id="KW-0813">Transport</keyword>
<evidence type="ECO:0000256" key="6">
    <source>
        <dbReference type="ARBA" id="ARBA00022989"/>
    </source>
</evidence>
<dbReference type="GeneID" id="56447429"/>
<feature type="transmembrane region" description="Helical" evidence="8">
    <location>
        <begin position="576"/>
        <end position="600"/>
    </location>
</feature>
<accession>A0ABU4P447</accession>
<dbReference type="InterPro" id="IPR037294">
    <property type="entry name" value="ABC_BtuC-like"/>
</dbReference>
<dbReference type="Gene3D" id="1.10.3470.10">
    <property type="entry name" value="ABC transporter involved in vitamin B12 uptake, BtuC"/>
    <property type="match status" value="2"/>
</dbReference>
<feature type="transmembrane region" description="Helical" evidence="8">
    <location>
        <begin position="430"/>
        <end position="448"/>
    </location>
</feature>
<dbReference type="SUPFAM" id="SSF81345">
    <property type="entry name" value="ABC transporter involved in vitamin B12 uptake, BtuC"/>
    <property type="match status" value="2"/>
</dbReference>
<organism evidence="9 10">
    <name type="scientific">Azospirillum brasilense</name>
    <dbReference type="NCBI Taxonomy" id="192"/>
    <lineage>
        <taxon>Bacteria</taxon>
        <taxon>Pseudomonadati</taxon>
        <taxon>Pseudomonadota</taxon>
        <taxon>Alphaproteobacteria</taxon>
        <taxon>Rhodospirillales</taxon>
        <taxon>Azospirillaceae</taxon>
        <taxon>Azospirillum</taxon>
    </lineage>
</organism>
<dbReference type="NCBIfam" id="NF007866">
    <property type="entry name" value="PRK10577.1-2"/>
    <property type="match status" value="1"/>
</dbReference>
<keyword evidence="6 8" id="KW-1133">Transmembrane helix</keyword>
<feature type="transmembrane region" description="Helical" evidence="8">
    <location>
        <begin position="127"/>
        <end position="144"/>
    </location>
</feature>
<keyword evidence="7 8" id="KW-0472">Membrane</keyword>
<feature type="transmembrane region" description="Helical" evidence="8">
    <location>
        <begin position="454"/>
        <end position="473"/>
    </location>
</feature>
<evidence type="ECO:0000313" key="9">
    <source>
        <dbReference type="EMBL" id="MDX5950162.1"/>
    </source>
</evidence>
<feature type="transmembrane region" description="Helical" evidence="8">
    <location>
        <begin position="284"/>
        <end position="309"/>
    </location>
</feature>